<comment type="catalytic activity">
    <reaction evidence="1">
        <text>a phosphate monoester + H2O = an alcohol + phosphate</text>
        <dbReference type="Rhea" id="RHEA:15017"/>
        <dbReference type="ChEBI" id="CHEBI:15377"/>
        <dbReference type="ChEBI" id="CHEBI:30879"/>
        <dbReference type="ChEBI" id="CHEBI:43474"/>
        <dbReference type="ChEBI" id="CHEBI:67140"/>
        <dbReference type="EC" id="3.1.3.2"/>
    </reaction>
</comment>
<dbReference type="CDD" id="cd07061">
    <property type="entry name" value="HP_HAP_like"/>
    <property type="match status" value="1"/>
</dbReference>
<dbReference type="PROSITE" id="PS00616">
    <property type="entry name" value="HIS_ACID_PHOSPHAT_1"/>
    <property type="match status" value="1"/>
</dbReference>
<dbReference type="PANTHER" id="PTHR11567">
    <property type="entry name" value="ACID PHOSPHATASE-RELATED"/>
    <property type="match status" value="1"/>
</dbReference>
<evidence type="ECO:0000313" key="10">
    <source>
        <dbReference type="EnsemblMetazoa" id="SCAU005270-PB"/>
    </source>
</evidence>
<evidence type="ECO:0000256" key="1">
    <source>
        <dbReference type="ARBA" id="ARBA00000032"/>
    </source>
</evidence>
<reference evidence="10" key="1">
    <citation type="submission" date="2020-05" db="UniProtKB">
        <authorList>
            <consortium name="EnsemblMetazoa"/>
        </authorList>
    </citation>
    <scope>IDENTIFICATION</scope>
    <source>
        <strain evidence="10">USDA</strain>
    </source>
</reference>
<dbReference type="InterPro" id="IPR000560">
    <property type="entry name" value="His_Pase_clade-2"/>
</dbReference>
<dbReference type="PANTHER" id="PTHR11567:SF211">
    <property type="entry name" value="PROSTATIC ACID PHOSPHATASE"/>
    <property type="match status" value="1"/>
</dbReference>
<keyword evidence="8" id="KW-1133">Transmembrane helix</keyword>
<dbReference type="AlphaFoldDB" id="A0A1I8P6H9"/>
<dbReference type="InterPro" id="IPR033379">
    <property type="entry name" value="Acid_Pase_AS"/>
</dbReference>
<dbReference type="Gene3D" id="3.40.50.1240">
    <property type="entry name" value="Phosphoglycerate mutase-like"/>
    <property type="match status" value="1"/>
</dbReference>
<evidence type="ECO:0000256" key="6">
    <source>
        <dbReference type="ARBA" id="ARBA00023157"/>
    </source>
</evidence>
<dbReference type="OrthoDB" id="10257284at2759"/>
<dbReference type="VEuPathDB" id="VectorBase:SCAU005270"/>
<accession>A0A1I8P6H9</accession>
<dbReference type="EnsemblMetazoa" id="SCAU005270-RB">
    <property type="protein sequence ID" value="SCAU005270-PB"/>
    <property type="gene ID" value="SCAU005270"/>
</dbReference>
<dbReference type="GO" id="GO:0003993">
    <property type="term" value="F:acid phosphatase activity"/>
    <property type="evidence" value="ECO:0007669"/>
    <property type="project" value="UniProtKB-EC"/>
</dbReference>
<evidence type="ECO:0000256" key="9">
    <source>
        <dbReference type="SAM" id="SignalP"/>
    </source>
</evidence>
<evidence type="ECO:0000256" key="2">
    <source>
        <dbReference type="ARBA" id="ARBA00005375"/>
    </source>
</evidence>
<feature type="signal peptide" evidence="9">
    <location>
        <begin position="1"/>
        <end position="37"/>
    </location>
</feature>
<dbReference type="KEGG" id="scac:106085262"/>
<sequence>MQNKVWPTTKAAKLFKCQSCCCWCLLLLVCILNLVGATTTERGGGEVDIAAAHKEATAATKLKGKLVFAHVLFRHGDRTPIDPYPTDPWNNPSDWPTGWGQLTNTGKQQHYHLGKWLRQRYSSLLSKTYNKDEIFVRSTDVDRTLMSALSNLAGLYEPQAKDIWNPDIDWQPIPVHTVPEKYDSVLAAKAPCPAYEYAYSALMDSPEIQKINDHYAYLFNYLTKNTGRACDSLAILQNLNNTFFIEELYNKTLPEWTKKVYPSEDMTYAAAFTFTLATYTRQLARFKMGPLIKEILQRFADKSKGKLMPDRSLWIYSAHDTTVASVLNTLKLFDMHSPPYASCIMFELRLQDKNEPYVSIFYKNTTKEPEPMYIPDCGIECPLNTLFNIYSDILPQDWDSECKLSTLMMTYEEANIGTAMGILVAIITIMLFLSYVVMVYYRRRSYKNYFSHSQPHKLDA</sequence>
<comment type="similarity">
    <text evidence="2">Belongs to the histidine acid phosphatase family.</text>
</comment>
<dbReference type="EC" id="3.1.3.2" evidence="3"/>
<evidence type="ECO:0000256" key="7">
    <source>
        <dbReference type="ARBA" id="ARBA00023180"/>
    </source>
</evidence>
<keyword evidence="11" id="KW-1185">Reference proteome</keyword>
<keyword evidence="4 9" id="KW-0732">Signal</keyword>
<feature type="transmembrane region" description="Helical" evidence="8">
    <location>
        <begin position="419"/>
        <end position="441"/>
    </location>
</feature>
<evidence type="ECO:0000313" key="11">
    <source>
        <dbReference type="Proteomes" id="UP000095300"/>
    </source>
</evidence>
<dbReference type="Proteomes" id="UP000095300">
    <property type="component" value="Unassembled WGS sequence"/>
</dbReference>
<keyword evidence="8" id="KW-0472">Membrane</keyword>
<keyword evidence="6" id="KW-1015">Disulfide bond</keyword>
<keyword evidence="8" id="KW-0812">Transmembrane</keyword>
<dbReference type="Pfam" id="PF00328">
    <property type="entry name" value="His_Phos_2"/>
    <property type="match status" value="1"/>
</dbReference>
<keyword evidence="7" id="KW-0325">Glycoprotein</keyword>
<organism evidence="10 11">
    <name type="scientific">Stomoxys calcitrans</name>
    <name type="common">Stable fly</name>
    <name type="synonym">Conops calcitrans</name>
    <dbReference type="NCBI Taxonomy" id="35570"/>
    <lineage>
        <taxon>Eukaryota</taxon>
        <taxon>Metazoa</taxon>
        <taxon>Ecdysozoa</taxon>
        <taxon>Arthropoda</taxon>
        <taxon>Hexapoda</taxon>
        <taxon>Insecta</taxon>
        <taxon>Pterygota</taxon>
        <taxon>Neoptera</taxon>
        <taxon>Endopterygota</taxon>
        <taxon>Diptera</taxon>
        <taxon>Brachycera</taxon>
        <taxon>Muscomorpha</taxon>
        <taxon>Muscoidea</taxon>
        <taxon>Muscidae</taxon>
        <taxon>Stomoxys</taxon>
    </lineage>
</organism>
<name>A0A1I8P6H9_STOCA</name>
<dbReference type="PROSITE" id="PS00778">
    <property type="entry name" value="HIS_ACID_PHOSPHAT_2"/>
    <property type="match status" value="1"/>
</dbReference>
<evidence type="ECO:0000256" key="5">
    <source>
        <dbReference type="ARBA" id="ARBA00022801"/>
    </source>
</evidence>
<dbReference type="InterPro" id="IPR029033">
    <property type="entry name" value="His_PPase_superfam"/>
</dbReference>
<feature type="chain" id="PRO_5009326242" description="acid phosphatase" evidence="9">
    <location>
        <begin position="38"/>
        <end position="460"/>
    </location>
</feature>
<dbReference type="InterPro" id="IPR050645">
    <property type="entry name" value="Histidine_acid_phosphatase"/>
</dbReference>
<evidence type="ECO:0000256" key="8">
    <source>
        <dbReference type="SAM" id="Phobius"/>
    </source>
</evidence>
<dbReference type="SUPFAM" id="SSF53254">
    <property type="entry name" value="Phosphoglycerate mutase-like"/>
    <property type="match status" value="1"/>
</dbReference>
<protein>
    <recommendedName>
        <fullName evidence="3">acid phosphatase</fullName>
        <ecNumber evidence="3">3.1.3.2</ecNumber>
    </recommendedName>
</protein>
<keyword evidence="5" id="KW-0378">Hydrolase</keyword>
<proteinExistence type="inferred from homology"/>
<evidence type="ECO:0000256" key="3">
    <source>
        <dbReference type="ARBA" id="ARBA00012646"/>
    </source>
</evidence>
<evidence type="ECO:0000256" key="4">
    <source>
        <dbReference type="ARBA" id="ARBA00022729"/>
    </source>
</evidence>
<gene>
    <name evidence="10" type="primary">106085262</name>
</gene>